<evidence type="ECO:0000313" key="2">
    <source>
        <dbReference type="EMBL" id="TFK22830.1"/>
    </source>
</evidence>
<evidence type="ECO:0000256" key="1">
    <source>
        <dbReference type="SAM" id="MobiDB-lite"/>
    </source>
</evidence>
<proteinExistence type="predicted"/>
<accession>A0A5C3KQJ5</accession>
<dbReference type="Proteomes" id="UP000307440">
    <property type="component" value="Unassembled WGS sequence"/>
</dbReference>
<dbReference type="SUPFAM" id="SSF103196">
    <property type="entry name" value="Roadblock/LC7 domain"/>
    <property type="match status" value="1"/>
</dbReference>
<dbReference type="EMBL" id="ML210231">
    <property type="protein sequence ID" value="TFK22830.1"/>
    <property type="molecule type" value="Genomic_DNA"/>
</dbReference>
<evidence type="ECO:0000313" key="3">
    <source>
        <dbReference type="Proteomes" id="UP000307440"/>
    </source>
</evidence>
<feature type="region of interest" description="Disordered" evidence="1">
    <location>
        <begin position="1"/>
        <end position="41"/>
    </location>
</feature>
<protein>
    <recommendedName>
        <fullName evidence="4">Roadblock/LAMTOR2 domain-containing protein</fullName>
    </recommendedName>
</protein>
<evidence type="ECO:0008006" key="4">
    <source>
        <dbReference type="Google" id="ProtNLM"/>
    </source>
</evidence>
<dbReference type="STRING" id="230819.A0A5C3KQJ5"/>
<sequence length="155" mass="16554">MSGTARTPFVAPTVGGSSIGNPHSQGAGTGNISGSFSNSPMSPELEQKLSLLSTHRSVLGYLLVTRGHQPSIIRNSGVVFEGESGRKYAAVVARIVESVQSGLDEVRRDDAVGAPGLAEPESDEIRFMRIRTKRHELMISPDEKYLLAVLHDPAS</sequence>
<gene>
    <name evidence="2" type="ORF">FA15DRAFT_671079</name>
</gene>
<name>A0A5C3KQJ5_COPMA</name>
<dbReference type="OrthoDB" id="9985637at2759"/>
<organism evidence="2 3">
    <name type="scientific">Coprinopsis marcescibilis</name>
    <name type="common">Agaric fungus</name>
    <name type="synonym">Psathyrella marcescibilis</name>
    <dbReference type="NCBI Taxonomy" id="230819"/>
    <lineage>
        <taxon>Eukaryota</taxon>
        <taxon>Fungi</taxon>
        <taxon>Dikarya</taxon>
        <taxon>Basidiomycota</taxon>
        <taxon>Agaricomycotina</taxon>
        <taxon>Agaricomycetes</taxon>
        <taxon>Agaricomycetidae</taxon>
        <taxon>Agaricales</taxon>
        <taxon>Agaricineae</taxon>
        <taxon>Psathyrellaceae</taxon>
        <taxon>Coprinopsis</taxon>
    </lineage>
</organism>
<dbReference type="Gene3D" id="3.30.450.30">
    <property type="entry name" value="Dynein light chain 2a, cytoplasmic"/>
    <property type="match status" value="1"/>
</dbReference>
<keyword evidence="3" id="KW-1185">Reference proteome</keyword>
<reference evidence="2 3" key="1">
    <citation type="journal article" date="2019" name="Nat. Ecol. Evol.">
        <title>Megaphylogeny resolves global patterns of mushroom evolution.</title>
        <authorList>
            <person name="Varga T."/>
            <person name="Krizsan K."/>
            <person name="Foldi C."/>
            <person name="Dima B."/>
            <person name="Sanchez-Garcia M."/>
            <person name="Sanchez-Ramirez S."/>
            <person name="Szollosi G.J."/>
            <person name="Szarkandi J.G."/>
            <person name="Papp V."/>
            <person name="Albert L."/>
            <person name="Andreopoulos W."/>
            <person name="Angelini C."/>
            <person name="Antonin V."/>
            <person name="Barry K.W."/>
            <person name="Bougher N.L."/>
            <person name="Buchanan P."/>
            <person name="Buyck B."/>
            <person name="Bense V."/>
            <person name="Catcheside P."/>
            <person name="Chovatia M."/>
            <person name="Cooper J."/>
            <person name="Damon W."/>
            <person name="Desjardin D."/>
            <person name="Finy P."/>
            <person name="Geml J."/>
            <person name="Haridas S."/>
            <person name="Hughes K."/>
            <person name="Justo A."/>
            <person name="Karasinski D."/>
            <person name="Kautmanova I."/>
            <person name="Kiss B."/>
            <person name="Kocsube S."/>
            <person name="Kotiranta H."/>
            <person name="LaButti K.M."/>
            <person name="Lechner B.E."/>
            <person name="Liimatainen K."/>
            <person name="Lipzen A."/>
            <person name="Lukacs Z."/>
            <person name="Mihaltcheva S."/>
            <person name="Morgado L.N."/>
            <person name="Niskanen T."/>
            <person name="Noordeloos M.E."/>
            <person name="Ohm R.A."/>
            <person name="Ortiz-Santana B."/>
            <person name="Ovrebo C."/>
            <person name="Racz N."/>
            <person name="Riley R."/>
            <person name="Savchenko A."/>
            <person name="Shiryaev A."/>
            <person name="Soop K."/>
            <person name="Spirin V."/>
            <person name="Szebenyi C."/>
            <person name="Tomsovsky M."/>
            <person name="Tulloss R.E."/>
            <person name="Uehling J."/>
            <person name="Grigoriev I.V."/>
            <person name="Vagvolgyi C."/>
            <person name="Papp T."/>
            <person name="Martin F.M."/>
            <person name="Miettinen O."/>
            <person name="Hibbett D.S."/>
            <person name="Nagy L.G."/>
        </authorList>
    </citation>
    <scope>NUCLEOTIDE SEQUENCE [LARGE SCALE GENOMIC DNA]</scope>
    <source>
        <strain evidence="2 3">CBS 121175</strain>
    </source>
</reference>
<feature type="compositionally biased region" description="Polar residues" evidence="1">
    <location>
        <begin position="15"/>
        <end position="41"/>
    </location>
</feature>
<dbReference type="AlphaFoldDB" id="A0A5C3KQJ5"/>
<dbReference type="PANTHER" id="PTHR10779">
    <property type="entry name" value="DYNEIN LIGHT CHAIN ROADBLOCK"/>
    <property type="match status" value="1"/>
</dbReference>